<feature type="domain" description="Methyl-accepting transducer" evidence="7">
    <location>
        <begin position="382"/>
        <end position="618"/>
    </location>
</feature>
<feature type="transmembrane region" description="Helical" evidence="6">
    <location>
        <begin position="12"/>
        <end position="30"/>
    </location>
</feature>
<evidence type="ECO:0000256" key="2">
    <source>
        <dbReference type="ARBA" id="ARBA00023224"/>
    </source>
</evidence>
<feature type="transmembrane region" description="Helical" evidence="6">
    <location>
        <begin position="299"/>
        <end position="324"/>
    </location>
</feature>
<dbReference type="SMART" id="SM00304">
    <property type="entry name" value="HAMP"/>
    <property type="match status" value="1"/>
</dbReference>
<evidence type="ECO:0000256" key="1">
    <source>
        <dbReference type="ARBA" id="ARBA00004370"/>
    </source>
</evidence>
<comment type="subcellular location">
    <subcellularLocation>
        <location evidence="1">Membrane</location>
    </subcellularLocation>
</comment>
<dbReference type="PANTHER" id="PTHR32089:SF112">
    <property type="entry name" value="LYSOZYME-LIKE PROTEIN-RELATED"/>
    <property type="match status" value="1"/>
</dbReference>
<proteinExistence type="inferred from homology"/>
<evidence type="ECO:0000259" key="8">
    <source>
        <dbReference type="PROSITE" id="PS50885"/>
    </source>
</evidence>
<comment type="similarity">
    <text evidence="3">Belongs to the methyl-accepting chemotaxis (MCP) protein family.</text>
</comment>
<evidence type="ECO:0000313" key="9">
    <source>
        <dbReference type="EMBL" id="MFC3031712.1"/>
    </source>
</evidence>
<dbReference type="InterPro" id="IPR004089">
    <property type="entry name" value="MCPsignal_dom"/>
</dbReference>
<name>A0ABV7CGI1_9GAMM</name>
<evidence type="ECO:0000256" key="3">
    <source>
        <dbReference type="ARBA" id="ARBA00029447"/>
    </source>
</evidence>
<dbReference type="InterPro" id="IPR013587">
    <property type="entry name" value="Nitrate/nitrite_sensing"/>
</dbReference>
<dbReference type="Pfam" id="PF00015">
    <property type="entry name" value="MCPsignal"/>
    <property type="match status" value="1"/>
</dbReference>
<dbReference type="SMART" id="SM00283">
    <property type="entry name" value="MA"/>
    <property type="match status" value="1"/>
</dbReference>
<keyword evidence="6" id="KW-0472">Membrane</keyword>
<dbReference type="InterPro" id="IPR003660">
    <property type="entry name" value="HAMP_dom"/>
</dbReference>
<dbReference type="PROSITE" id="PS50885">
    <property type="entry name" value="HAMP"/>
    <property type="match status" value="1"/>
</dbReference>
<dbReference type="PROSITE" id="PS50111">
    <property type="entry name" value="CHEMOTAXIS_TRANSDUC_2"/>
    <property type="match status" value="1"/>
</dbReference>
<keyword evidence="2 4" id="KW-0807">Transducer</keyword>
<feature type="coiled-coil region" evidence="5">
    <location>
        <begin position="628"/>
        <end position="655"/>
    </location>
</feature>
<dbReference type="RefSeq" id="WP_377121228.1">
    <property type="nucleotide sequence ID" value="NZ_JBHRSD010000010.1"/>
</dbReference>
<comment type="caution">
    <text evidence="9">The sequence shown here is derived from an EMBL/GenBank/DDBJ whole genome shotgun (WGS) entry which is preliminary data.</text>
</comment>
<dbReference type="PANTHER" id="PTHR32089">
    <property type="entry name" value="METHYL-ACCEPTING CHEMOTAXIS PROTEIN MCPB"/>
    <property type="match status" value="1"/>
</dbReference>
<keyword evidence="10" id="KW-1185">Reference proteome</keyword>
<keyword evidence="6" id="KW-0812">Transmembrane</keyword>
<protein>
    <submittedName>
        <fullName evidence="9">Methyl-accepting chemotaxis protein</fullName>
    </submittedName>
</protein>
<feature type="coiled-coil region" evidence="5">
    <location>
        <begin position="390"/>
        <end position="417"/>
    </location>
</feature>
<accession>A0ABV7CGI1</accession>
<feature type="domain" description="HAMP" evidence="8">
    <location>
        <begin position="324"/>
        <end position="377"/>
    </location>
</feature>
<dbReference type="SUPFAM" id="SSF58104">
    <property type="entry name" value="Methyl-accepting chemotaxis protein (MCP) signaling domain"/>
    <property type="match status" value="1"/>
</dbReference>
<evidence type="ECO:0000256" key="5">
    <source>
        <dbReference type="SAM" id="Coils"/>
    </source>
</evidence>
<keyword evidence="5" id="KW-0175">Coiled coil</keyword>
<evidence type="ECO:0000256" key="4">
    <source>
        <dbReference type="PROSITE-ProRule" id="PRU00284"/>
    </source>
</evidence>
<evidence type="ECO:0000313" key="10">
    <source>
        <dbReference type="Proteomes" id="UP001595453"/>
    </source>
</evidence>
<dbReference type="EMBL" id="JBHRSD010000010">
    <property type="protein sequence ID" value="MFC3031712.1"/>
    <property type="molecule type" value="Genomic_DNA"/>
</dbReference>
<dbReference type="Gene3D" id="1.10.287.950">
    <property type="entry name" value="Methyl-accepting chemotaxis protein"/>
    <property type="match status" value="1"/>
</dbReference>
<sequence length="658" mass="72206">MLQNVSFKRALYLLTVVVISGACIMAYNLIRHDYEQYLSITDDQALLHAIFLSDDLAHQVAVERGLSAGYIGNGDPSVWQTLLSQQQKADAAFNAFVDLQLGFDGFKAFSAFKQNISHHFQQREAIRKQVQAREDNHAFNYYSQLNINLHHLILEAITYIEHTQLRDDLLTVYYLSKLKEHLGQVRGKINGILAKQAISVVQRAELEQYKHAILQYQQLASHNQSSSAALTGLFTAKEAREVDNLLTALVSTETFSQGMSPSQWFALASSYINAIKSNMDQSKTRLLTELDDRRSLAKLILWIEAMLVIVVCVFVVAGSIRIIYGLTKKISHIQQVLDQVSTQGNLNLRIADYGNDELAIISHAIDALLGSLGSIVKQLSSTITTLSQKVERVSSVIRNVNDEMANAEQSLQSIVSASHQVANNTVEIQSGMTNALDSTAKLANNAHTTANITNDSKMAIDSLLALNEQAFSNAESLNTKSQSIVGILDSINGIAEQTNLLALNAAIEAARAGESGRGFAVVADEVRQLAIRSKGATGEIGIVLESIKQEAAQLQALMQQIHNNSSQTVSNSDQALAQIRAVSAQVEQIRTELSTINYATEQQSHAANLANEQAHTINQETAGVLKNMQVLLKELQELEHNNQGLRKAIAQFANTALH</sequence>
<evidence type="ECO:0000256" key="6">
    <source>
        <dbReference type="SAM" id="Phobius"/>
    </source>
</evidence>
<keyword evidence="6" id="KW-1133">Transmembrane helix</keyword>
<reference evidence="10" key="1">
    <citation type="journal article" date="2019" name="Int. J. Syst. Evol. Microbiol.">
        <title>The Global Catalogue of Microorganisms (GCM) 10K type strain sequencing project: providing services to taxonomists for standard genome sequencing and annotation.</title>
        <authorList>
            <consortium name="The Broad Institute Genomics Platform"/>
            <consortium name="The Broad Institute Genome Sequencing Center for Infectious Disease"/>
            <person name="Wu L."/>
            <person name="Ma J."/>
        </authorList>
    </citation>
    <scope>NUCLEOTIDE SEQUENCE [LARGE SCALE GENOMIC DNA]</scope>
    <source>
        <strain evidence="10">KCTC 42730</strain>
    </source>
</reference>
<gene>
    <name evidence="9" type="ORF">ACFOEE_04165</name>
</gene>
<dbReference type="Proteomes" id="UP001595453">
    <property type="component" value="Unassembled WGS sequence"/>
</dbReference>
<evidence type="ECO:0000259" key="7">
    <source>
        <dbReference type="PROSITE" id="PS50111"/>
    </source>
</evidence>
<dbReference type="Pfam" id="PF08376">
    <property type="entry name" value="NIT"/>
    <property type="match status" value="1"/>
</dbReference>
<organism evidence="9 10">
    <name type="scientific">Pseudoalteromonas fenneropenaei</name>
    <dbReference type="NCBI Taxonomy" id="1737459"/>
    <lineage>
        <taxon>Bacteria</taxon>
        <taxon>Pseudomonadati</taxon>
        <taxon>Pseudomonadota</taxon>
        <taxon>Gammaproteobacteria</taxon>
        <taxon>Alteromonadales</taxon>
        <taxon>Pseudoalteromonadaceae</taxon>
        <taxon>Pseudoalteromonas</taxon>
    </lineage>
</organism>